<gene>
    <name evidence="1" type="ORF">OF850_19815</name>
</gene>
<evidence type="ECO:0000313" key="2">
    <source>
        <dbReference type="Proteomes" id="UP001526430"/>
    </source>
</evidence>
<keyword evidence="2" id="KW-1185">Reference proteome</keyword>
<dbReference type="RefSeq" id="WP_301592059.1">
    <property type="nucleotide sequence ID" value="NZ_JAPFQI010000022.1"/>
</dbReference>
<comment type="caution">
    <text evidence="1">The sequence shown here is derived from an EMBL/GenBank/DDBJ whole genome shotgun (WGS) entry which is preliminary data.</text>
</comment>
<protein>
    <submittedName>
        <fullName evidence="1">Uncharacterized protein</fullName>
    </submittedName>
</protein>
<reference evidence="1 2" key="1">
    <citation type="submission" date="2022-10" db="EMBL/GenBank/DDBJ databases">
        <title>Roseococcus glaciei nov., sp. nov., isolated from glacier.</title>
        <authorList>
            <person name="Liu Q."/>
            <person name="Xin Y.-H."/>
        </authorList>
    </citation>
    <scope>NUCLEOTIDE SEQUENCE [LARGE SCALE GENOMIC DNA]</scope>
    <source>
        <strain evidence="1 2">MDT2-1-1</strain>
    </source>
</reference>
<name>A0ABT3P0C3_9PROT</name>
<evidence type="ECO:0000313" key="1">
    <source>
        <dbReference type="EMBL" id="MCW8087853.1"/>
    </source>
</evidence>
<sequence length="69" mass="7982">MNGRRDVAPRQRAHYERTGQTWMAGDTAWDPRSMDSQAPVWMIGSLAVAWLTARMLLWWRPELVQALGQ</sequence>
<organism evidence="1 2">
    <name type="scientific">Sabulicella glaciei</name>
    <dbReference type="NCBI Taxonomy" id="2984948"/>
    <lineage>
        <taxon>Bacteria</taxon>
        <taxon>Pseudomonadati</taxon>
        <taxon>Pseudomonadota</taxon>
        <taxon>Alphaproteobacteria</taxon>
        <taxon>Acetobacterales</taxon>
        <taxon>Acetobacteraceae</taxon>
        <taxon>Sabulicella</taxon>
    </lineage>
</organism>
<accession>A0ABT3P0C3</accession>
<dbReference type="EMBL" id="JAPFQI010000022">
    <property type="protein sequence ID" value="MCW8087853.1"/>
    <property type="molecule type" value="Genomic_DNA"/>
</dbReference>
<proteinExistence type="predicted"/>
<dbReference type="Proteomes" id="UP001526430">
    <property type="component" value="Unassembled WGS sequence"/>
</dbReference>